<dbReference type="RefSeq" id="WP_185888906.1">
    <property type="nucleotide sequence ID" value="NZ_CP060202.1"/>
</dbReference>
<dbReference type="KEGG" id="hsk:H4317_04225"/>
<gene>
    <name evidence="1" type="ORF">H4317_04225</name>
</gene>
<proteinExistence type="predicted"/>
<evidence type="ECO:0000313" key="2">
    <source>
        <dbReference type="Proteomes" id="UP000515489"/>
    </source>
</evidence>
<dbReference type="Proteomes" id="UP000515489">
    <property type="component" value="Chromosome"/>
</dbReference>
<sequence>MHLFFTQFLSRVRFALLTATVLFVLSLNHQAVATFRVPAGKTTRIGLPTRVAVVKQKVTLEATGPLVLHVAPNLEAWLPWPAPHSWLPAVRRALVAPRPLSGIQPAAVYRTRLLVAALSPQAP</sequence>
<protein>
    <submittedName>
        <fullName evidence="1">Uncharacterized protein</fullName>
    </submittedName>
</protein>
<dbReference type="AlphaFoldDB" id="A0A7G7W9I1"/>
<dbReference type="EMBL" id="CP060202">
    <property type="protein sequence ID" value="QNH63024.1"/>
    <property type="molecule type" value="Genomic_DNA"/>
</dbReference>
<evidence type="ECO:0000313" key="1">
    <source>
        <dbReference type="EMBL" id="QNH63024.1"/>
    </source>
</evidence>
<name>A0A7G7W9I1_9BACT</name>
<accession>A0A7G7W9I1</accession>
<keyword evidence="2" id="KW-1185">Reference proteome</keyword>
<organism evidence="1 2">
    <name type="scientific">Hymenobacter sediminicola</name>
    <dbReference type="NCBI Taxonomy" id="2761579"/>
    <lineage>
        <taxon>Bacteria</taxon>
        <taxon>Pseudomonadati</taxon>
        <taxon>Bacteroidota</taxon>
        <taxon>Cytophagia</taxon>
        <taxon>Cytophagales</taxon>
        <taxon>Hymenobacteraceae</taxon>
        <taxon>Hymenobacter</taxon>
    </lineage>
</organism>
<reference evidence="1 2" key="1">
    <citation type="submission" date="2020-08" db="EMBL/GenBank/DDBJ databases">
        <title>Hymenobacter sp. S2-20-2 genome sequencing.</title>
        <authorList>
            <person name="Jin L."/>
        </authorList>
    </citation>
    <scope>NUCLEOTIDE SEQUENCE [LARGE SCALE GENOMIC DNA]</scope>
    <source>
        <strain evidence="1 2">S2-20-2</strain>
    </source>
</reference>